<dbReference type="STRING" id="155865.SAMN05216515_1373"/>
<accession>A0A1I7I9G0</accession>
<sequence>MQENYELVQRGFRILVGPLSNFVGNVMKSRYGGKWWTYVKEDVTFPEQKPATGSFEELTASLDVADCFRIIDINWKDAFRSYLDFNCRSWAKELQTTRNEVSHIGQSDIDQHKAERALDTMALLCNYIDSKATAEIRKVYKEARSRAGDAPTVTFTGVAQPDTSSARGELKKGSLLHKVDTDAVRRTQLTRKVTYGGKTEVYPVYQVRLDQLYYNDQNDRIATWISRYEAENGEGTLSSLDTNGFNDIIESFIVDSNPDANSRTQKNIELVGQREPGVTLADGRIVDGNRRFTCLRRIQEGTSEPLYFETVIMDVDIHEDKKQIKLLEIAIQHGEEKKVDYNLIDYAIGTYRDTEVTGLLTVEEYAHSANESVAEVRKRISIAKMVSEFLEYIRLPEQYYVAREYQVYSLFQEMMAPLKQLDGGDKEQLKTIVFNNTMMKAVPDQRKFIRDIKGLVKNDSYRSYFDDQKILADELREEYSQVEVRSKFDVDKFAEDNKTIAEEMQQSMENALQSTRAKVLKAKPAENITKSVSLLKDIDTKIFSKLQRKDKAEILDGLDELSQIVEDIRSQIDEL</sequence>
<evidence type="ECO:0000313" key="3">
    <source>
        <dbReference type="Proteomes" id="UP000198817"/>
    </source>
</evidence>
<dbReference type="RefSeq" id="WP_090472093.1">
    <property type="nucleotide sequence ID" value="NZ_FOWF01000037.1"/>
</dbReference>
<dbReference type="Pfam" id="PF18731">
    <property type="entry name" value="HEPN_Swt1"/>
    <property type="match status" value="1"/>
</dbReference>
<feature type="domain" description="Swt1-like HEPN" evidence="1">
    <location>
        <begin position="10"/>
        <end position="129"/>
    </location>
</feature>
<keyword evidence="3" id="KW-1185">Reference proteome</keyword>
<dbReference type="InterPro" id="IPR041650">
    <property type="entry name" value="HEPN_Swt1"/>
</dbReference>
<protein>
    <recommendedName>
        <fullName evidence="1">Swt1-like HEPN domain-containing protein</fullName>
    </recommendedName>
</protein>
<dbReference type="OrthoDB" id="5194822at2"/>
<gene>
    <name evidence="2" type="ORF">SAMN05216508_1361</name>
</gene>
<evidence type="ECO:0000313" key="2">
    <source>
        <dbReference type="EMBL" id="SFU69557.1"/>
    </source>
</evidence>
<organism evidence="2 3">
    <name type="scientific">Eubacterium pyruvativorans</name>
    <dbReference type="NCBI Taxonomy" id="155865"/>
    <lineage>
        <taxon>Bacteria</taxon>
        <taxon>Bacillati</taxon>
        <taxon>Bacillota</taxon>
        <taxon>Clostridia</taxon>
        <taxon>Eubacteriales</taxon>
        <taxon>Eubacteriaceae</taxon>
        <taxon>Eubacterium</taxon>
    </lineage>
</organism>
<proteinExistence type="predicted"/>
<reference evidence="2 3" key="1">
    <citation type="submission" date="2016-10" db="EMBL/GenBank/DDBJ databases">
        <authorList>
            <person name="de Groot N.N."/>
        </authorList>
    </citation>
    <scope>NUCLEOTIDE SEQUENCE [LARGE SCALE GENOMIC DNA]</scope>
    <source>
        <strain evidence="2 3">KHGC13</strain>
    </source>
</reference>
<dbReference type="Proteomes" id="UP000198817">
    <property type="component" value="Unassembled WGS sequence"/>
</dbReference>
<dbReference type="AlphaFoldDB" id="A0A1I7I9G0"/>
<name>A0A1I7I9G0_9FIRM</name>
<dbReference type="EMBL" id="FPBT01000036">
    <property type="protein sequence ID" value="SFU69557.1"/>
    <property type="molecule type" value="Genomic_DNA"/>
</dbReference>
<evidence type="ECO:0000259" key="1">
    <source>
        <dbReference type="Pfam" id="PF18731"/>
    </source>
</evidence>